<sequence>MKVFLGTIMMFIVIGGVLEAYAEEFTYNEKVAYAVESQKVIAHMIAIYDNLGKDGIYSELSNMHFDHILKHNLEVMENYYSEHADYQDELKHTLLEIENSGFNEKAVFIEHAKKLFPLLNSGTDLITSDLNDEKFFRLVVVMLLLESVKTEYIESQETAGVESLLKKQHADTMAIRAHMYFENTNEIPIEMKYVIEQKFQRIFQLMNSHEVKIEHYDLLNEIVTEIYDHIEENEQSNSNKELDETKILNKESDEPEKTGPKIMLRTDQKNGNEIVSFEGTGFPRDIRVDIKYVTNLDKEIQHVKVRSLDNGTFYLPIEMNPEEKTYFLNAEYMETVTVFTISNNIQY</sequence>
<keyword evidence="3" id="KW-1185">Reference proteome</keyword>
<proteinExistence type="predicted"/>
<dbReference type="AlphaFoldDB" id="A9A295"/>
<gene>
    <name evidence="2" type="ordered locus">Nmar_0910</name>
</gene>
<dbReference type="HOGENOM" id="CLU_798370_0_0_2"/>
<dbReference type="Proteomes" id="UP000000792">
    <property type="component" value="Chromosome"/>
</dbReference>
<name>A9A295_NITMS</name>
<feature type="region of interest" description="Disordered" evidence="1">
    <location>
        <begin position="234"/>
        <end position="262"/>
    </location>
</feature>
<protein>
    <submittedName>
        <fullName evidence="2">Uncharacterized protein</fullName>
    </submittedName>
</protein>
<dbReference type="EMBL" id="CP000866">
    <property type="protein sequence ID" value="ABX12806.1"/>
    <property type="molecule type" value="Genomic_DNA"/>
</dbReference>
<evidence type="ECO:0000313" key="2">
    <source>
        <dbReference type="EMBL" id="ABX12806.1"/>
    </source>
</evidence>
<evidence type="ECO:0000313" key="3">
    <source>
        <dbReference type="Proteomes" id="UP000000792"/>
    </source>
</evidence>
<dbReference type="KEGG" id="nmr:Nmar_0910"/>
<dbReference type="EnsemblBacteria" id="ABX12806">
    <property type="protein sequence ID" value="ABX12806"/>
    <property type="gene ID" value="Nmar_0910"/>
</dbReference>
<dbReference type="eggNOG" id="arCOG10358">
    <property type="taxonomic scope" value="Archaea"/>
</dbReference>
<evidence type="ECO:0000256" key="1">
    <source>
        <dbReference type="SAM" id="MobiDB-lite"/>
    </source>
</evidence>
<dbReference type="GeneID" id="5774451"/>
<dbReference type="RefSeq" id="WP_012215293.1">
    <property type="nucleotide sequence ID" value="NC_010085.1"/>
</dbReference>
<accession>A9A295</accession>
<reference evidence="2 3" key="1">
    <citation type="journal article" date="2010" name="Proc. Natl. Acad. Sci. U.S.A.">
        <title>Nitrosopumilus maritimus genome reveals unique mechanisms for nitrification and autotrophy in globally distributed marine crenarchaea.</title>
        <authorList>
            <person name="Walker C.B."/>
            <person name="de la Torre J.R."/>
            <person name="Klotz M.G."/>
            <person name="Urakawa H."/>
            <person name="Pinel N."/>
            <person name="Arp D.J."/>
            <person name="Brochier-Armanet C."/>
            <person name="Chain P.S."/>
            <person name="Chan P.P."/>
            <person name="Gollabgir A."/>
            <person name="Hemp J."/>
            <person name="Hugler M."/>
            <person name="Karr E.A."/>
            <person name="Konneke M."/>
            <person name="Shin M."/>
            <person name="Lawton T.J."/>
            <person name="Lowe T."/>
            <person name="Martens-Habbena W."/>
            <person name="Sayavedra-Soto L.A."/>
            <person name="Lang D."/>
            <person name="Sievert S.M."/>
            <person name="Rosenzweig A.C."/>
            <person name="Manning G."/>
            <person name="Stahl D.A."/>
        </authorList>
    </citation>
    <scope>NUCLEOTIDE SEQUENCE [LARGE SCALE GENOMIC DNA]</scope>
    <source>
        <strain evidence="2 3">SCM1</strain>
    </source>
</reference>
<organism evidence="2 3">
    <name type="scientific">Nitrosopumilus maritimus (strain SCM1)</name>
    <dbReference type="NCBI Taxonomy" id="436308"/>
    <lineage>
        <taxon>Archaea</taxon>
        <taxon>Nitrososphaerota</taxon>
        <taxon>Nitrososphaeria</taxon>
        <taxon>Nitrosopumilales</taxon>
        <taxon>Nitrosopumilaceae</taxon>
        <taxon>Nitrosopumilus</taxon>
    </lineage>
</organism>
<dbReference type="InParanoid" id="A9A295"/>
<feature type="compositionally biased region" description="Basic and acidic residues" evidence="1">
    <location>
        <begin position="240"/>
        <end position="262"/>
    </location>
</feature>